<evidence type="ECO:0000313" key="6">
    <source>
        <dbReference type="Proteomes" id="UP000886808"/>
    </source>
</evidence>
<dbReference type="EMBL" id="DXIE01000021">
    <property type="protein sequence ID" value="HIV61791.1"/>
    <property type="molecule type" value="Genomic_DNA"/>
</dbReference>
<evidence type="ECO:0000259" key="4">
    <source>
        <dbReference type="PROSITE" id="PS51272"/>
    </source>
</evidence>
<dbReference type="PROSITE" id="PS51272">
    <property type="entry name" value="SLH"/>
    <property type="match status" value="3"/>
</dbReference>
<feature type="signal peptide" evidence="3">
    <location>
        <begin position="1"/>
        <end position="26"/>
    </location>
</feature>
<dbReference type="AlphaFoldDB" id="A0A9D1PGP2"/>
<dbReference type="InterPro" id="IPR018711">
    <property type="entry name" value="NAGPA"/>
</dbReference>
<keyword evidence="1" id="KW-0677">Repeat</keyword>
<dbReference type="Gene3D" id="2.60.120.260">
    <property type="entry name" value="Galactose-binding domain-like"/>
    <property type="match status" value="1"/>
</dbReference>
<evidence type="ECO:0000256" key="2">
    <source>
        <dbReference type="SAM" id="MobiDB-lite"/>
    </source>
</evidence>
<protein>
    <submittedName>
        <fullName evidence="5">S-layer homology domain-containing protein</fullName>
    </submittedName>
</protein>
<name>A0A9D1PGP2_9FIRM</name>
<accession>A0A9D1PGP2</accession>
<gene>
    <name evidence="5" type="ORF">H9746_02945</name>
</gene>
<reference evidence="5" key="2">
    <citation type="submission" date="2021-04" db="EMBL/GenBank/DDBJ databases">
        <authorList>
            <person name="Gilroy R."/>
        </authorList>
    </citation>
    <scope>NUCLEOTIDE SEQUENCE</scope>
    <source>
        <strain evidence="5">CHK193-4272</strain>
    </source>
</reference>
<keyword evidence="3" id="KW-0732">Signal</keyword>
<dbReference type="PANTHER" id="PTHR40446:SF2">
    <property type="entry name" value="N-ACETYLGLUCOSAMINE-1-PHOSPHODIESTER ALPHA-N-ACETYLGLUCOSAMINIDASE"/>
    <property type="match status" value="1"/>
</dbReference>
<dbReference type="Pfam" id="PF09992">
    <property type="entry name" value="NAGPA"/>
    <property type="match status" value="1"/>
</dbReference>
<evidence type="ECO:0000256" key="3">
    <source>
        <dbReference type="SAM" id="SignalP"/>
    </source>
</evidence>
<proteinExistence type="predicted"/>
<dbReference type="InterPro" id="IPR001119">
    <property type="entry name" value="SLH_dom"/>
</dbReference>
<feature type="domain" description="SLH" evidence="4">
    <location>
        <begin position="871"/>
        <end position="932"/>
    </location>
</feature>
<dbReference type="Pfam" id="PF00395">
    <property type="entry name" value="SLH"/>
    <property type="match status" value="3"/>
</dbReference>
<feature type="chain" id="PRO_5038845613" evidence="3">
    <location>
        <begin position="27"/>
        <end position="986"/>
    </location>
</feature>
<feature type="domain" description="SLH" evidence="4">
    <location>
        <begin position="933"/>
        <end position="986"/>
    </location>
</feature>
<feature type="domain" description="SLH" evidence="4">
    <location>
        <begin position="803"/>
        <end position="870"/>
    </location>
</feature>
<sequence length="986" mass="105271">MNFSKVKQIVGSALVCTMLLSQSAFALTGWTEYSYPIGVGTTYTRQEGYNESGVQKASIITYTPNSSVTPIGVKSGDEFYGNRKSISQISSSLESQGLDVIGGINADFFSFSDGVPTGLFVDNGRLIAATDWESAIGFMADGSAIIGDPISSIIVSGDSGKITVFDYNKTRTTRGLYLLDKYYSNETHFGSAGQSIIMEYDDPSTLKIGQPITLTVVDKISGSESFPIKDNQMILTRRDDNTTMPWIDYQIGEKITITFNTNNPKWGEVMYAVGGKKLITDGVVTTSGIDSATSLAARSAAGVKSDGTVVLYEVDGAQSSYSKGLTAKQLASELKQLGCVSAVCLDGGGSSAMTIKNPKNDKSTTITSPSDGSERKCSTYIFLINNAVSDGIAKNIHLEPETHYVLLGGKVPFTTTVLDSAFKKTSTDEQITYTASAGWVADGVYHAPVQSGTVTITASTPSGASGSMQIYVTDEPTSMSLYKDGKAVSSVSTKVGEPIQIDAVTYRNAIKVATSNDQITWSVSNNLGTISNGLFTPTHAGTGTITASRYGVTKTISVSVGMGEAQKLQVIADFENEAQPFTSNNANLSVTDDNVIRGYNALNVKYNQMGADLTISPVAINGEKVITLWAMLENNQGDMQAVFTDANGEQILAPFNRSAQSYYRQLTADVPQNAVYFTGFKLMNAPENGTLYLDHILLSEVAVTNTDAPKISVTESNINISAGQSAYIAAQISQNGQSSPVRKDNIKIYVDGVSMHPNYSESTAMLYISTDKLNAGTHVIILEVADDAGNLSRKVWTVNAGTRTDSKFTDISKSWAAGYINLLSDRGIMNGSQAANGTWKFNPNNNLTRAEFAVLMSNVLESDVSSTNLPFDDAEKIPSWAKGSVAAVYNAGIMTGQSASGGKVYFNPNASITRVEVMAVIARSLPQGYVTKNISFTDAKDIPSWAKDEVNYVTSAEIISGNADGSLKPNANITRAEISSVICKFK</sequence>
<dbReference type="PANTHER" id="PTHR40446">
    <property type="entry name" value="N-ACETYLGLUCOSAMINE-1-PHOSPHODIESTER ALPHA-N-ACETYLGLUCOSAMINIDASE"/>
    <property type="match status" value="1"/>
</dbReference>
<dbReference type="Gene3D" id="2.60.40.1080">
    <property type="match status" value="1"/>
</dbReference>
<feature type="region of interest" description="Disordered" evidence="2">
    <location>
        <begin position="355"/>
        <end position="374"/>
    </location>
</feature>
<comment type="caution">
    <text evidence="5">The sequence shown here is derived from an EMBL/GenBank/DDBJ whole genome shotgun (WGS) entry which is preliminary data.</text>
</comment>
<organism evidence="5 6">
    <name type="scientific">Candidatus Butyricicoccus avistercoris</name>
    <dbReference type="NCBI Taxonomy" id="2838518"/>
    <lineage>
        <taxon>Bacteria</taxon>
        <taxon>Bacillati</taxon>
        <taxon>Bacillota</taxon>
        <taxon>Clostridia</taxon>
        <taxon>Eubacteriales</taxon>
        <taxon>Butyricicoccaceae</taxon>
        <taxon>Butyricicoccus</taxon>
    </lineage>
</organism>
<dbReference type="Proteomes" id="UP000886808">
    <property type="component" value="Unassembled WGS sequence"/>
</dbReference>
<evidence type="ECO:0000256" key="1">
    <source>
        <dbReference type="ARBA" id="ARBA00022737"/>
    </source>
</evidence>
<reference evidence="5" key="1">
    <citation type="journal article" date="2021" name="PeerJ">
        <title>Extensive microbial diversity within the chicken gut microbiome revealed by metagenomics and culture.</title>
        <authorList>
            <person name="Gilroy R."/>
            <person name="Ravi A."/>
            <person name="Getino M."/>
            <person name="Pursley I."/>
            <person name="Horton D.L."/>
            <person name="Alikhan N.F."/>
            <person name="Baker D."/>
            <person name="Gharbi K."/>
            <person name="Hall N."/>
            <person name="Watson M."/>
            <person name="Adriaenssens E.M."/>
            <person name="Foster-Nyarko E."/>
            <person name="Jarju S."/>
            <person name="Secka A."/>
            <person name="Antonio M."/>
            <person name="Oren A."/>
            <person name="Chaudhuri R.R."/>
            <person name="La Ragione R."/>
            <person name="Hildebrand F."/>
            <person name="Pallen M.J."/>
        </authorList>
    </citation>
    <scope>NUCLEOTIDE SEQUENCE</scope>
    <source>
        <strain evidence="5">CHK193-4272</strain>
    </source>
</reference>
<evidence type="ECO:0000313" key="5">
    <source>
        <dbReference type="EMBL" id="HIV61791.1"/>
    </source>
</evidence>